<reference evidence="1" key="1">
    <citation type="submission" date="2014-11" db="EMBL/GenBank/DDBJ databases">
        <authorList>
            <person name="Amaro Gonzalez C."/>
        </authorList>
    </citation>
    <scope>NUCLEOTIDE SEQUENCE</scope>
</reference>
<accession>A0A0E9U3S1</accession>
<proteinExistence type="predicted"/>
<sequence>MTQCIRLYCLGYSCRTLVLVEADRNR</sequence>
<reference evidence="1" key="2">
    <citation type="journal article" date="2015" name="Fish Shellfish Immunol.">
        <title>Early steps in the European eel (Anguilla anguilla)-Vibrio vulnificus interaction in the gills: Role of the RtxA13 toxin.</title>
        <authorList>
            <person name="Callol A."/>
            <person name="Pajuelo D."/>
            <person name="Ebbesson L."/>
            <person name="Teles M."/>
            <person name="MacKenzie S."/>
            <person name="Amaro C."/>
        </authorList>
    </citation>
    <scope>NUCLEOTIDE SEQUENCE</scope>
</reference>
<dbReference type="EMBL" id="GBXM01048126">
    <property type="protein sequence ID" value="JAH60451.1"/>
    <property type="molecule type" value="Transcribed_RNA"/>
</dbReference>
<protein>
    <submittedName>
        <fullName evidence="1">Uncharacterized protein</fullName>
    </submittedName>
</protein>
<dbReference type="AlphaFoldDB" id="A0A0E9U3S1"/>
<organism evidence="1">
    <name type="scientific">Anguilla anguilla</name>
    <name type="common">European freshwater eel</name>
    <name type="synonym">Muraena anguilla</name>
    <dbReference type="NCBI Taxonomy" id="7936"/>
    <lineage>
        <taxon>Eukaryota</taxon>
        <taxon>Metazoa</taxon>
        <taxon>Chordata</taxon>
        <taxon>Craniata</taxon>
        <taxon>Vertebrata</taxon>
        <taxon>Euteleostomi</taxon>
        <taxon>Actinopterygii</taxon>
        <taxon>Neopterygii</taxon>
        <taxon>Teleostei</taxon>
        <taxon>Anguilliformes</taxon>
        <taxon>Anguillidae</taxon>
        <taxon>Anguilla</taxon>
    </lineage>
</organism>
<evidence type="ECO:0000313" key="1">
    <source>
        <dbReference type="EMBL" id="JAH60451.1"/>
    </source>
</evidence>
<name>A0A0E9U3S1_ANGAN</name>